<evidence type="ECO:0000313" key="2">
    <source>
        <dbReference type="Proteomes" id="UP000824120"/>
    </source>
</evidence>
<dbReference type="SUPFAM" id="SSF52058">
    <property type="entry name" value="L domain-like"/>
    <property type="match status" value="1"/>
</dbReference>
<dbReference type="PANTHER" id="PTHR48065">
    <property type="entry name" value="OS10G0469600 PROTEIN"/>
    <property type="match status" value="1"/>
</dbReference>
<dbReference type="Gene3D" id="3.80.10.10">
    <property type="entry name" value="Ribonuclease Inhibitor"/>
    <property type="match status" value="1"/>
</dbReference>
<dbReference type="OrthoDB" id="1265951at2759"/>
<dbReference type="Proteomes" id="UP000824120">
    <property type="component" value="Chromosome 2"/>
</dbReference>
<dbReference type="Pfam" id="PF00560">
    <property type="entry name" value="LRR_1"/>
    <property type="match status" value="1"/>
</dbReference>
<dbReference type="AlphaFoldDB" id="A0A9J6ACU1"/>
<sequence>MAISWFKKKRIIHPVQEEFFSEDACNRFRRMILRRTIHNRRRTTSRRIKIEPKLSRFWLESQGRLIPPPVPPAPVPVPVPVPVEPCRSLIQRSTMEVFERLFQNIHSSIAAGVDRKLATFQLIRSEPVPFFGISEILKSFQGAITDSVRLRKPKYDGLFQILQSLIQLFKHAFGDLSFLVSIDLSLNNFHGELPSEYSHLRRLGELLFRVLKRLSFGFDESLNGSNVLSILSISTLEYLDLGNAGLTGDIPSDLCHHVPRLQALGLDSNVLSGRIPRTISKCSERPTPMVETK</sequence>
<name>A0A9J6ACU1_SOLCO</name>
<dbReference type="InterPro" id="IPR032675">
    <property type="entry name" value="LRR_dom_sf"/>
</dbReference>
<gene>
    <name evidence="1" type="ORF">H5410_007491</name>
</gene>
<dbReference type="InterPro" id="IPR001611">
    <property type="entry name" value="Leu-rich_rpt"/>
</dbReference>
<dbReference type="EMBL" id="JACXVP010000002">
    <property type="protein sequence ID" value="KAG5622273.1"/>
    <property type="molecule type" value="Genomic_DNA"/>
</dbReference>
<keyword evidence="2" id="KW-1185">Reference proteome</keyword>
<accession>A0A9J6ACU1</accession>
<comment type="caution">
    <text evidence="1">The sequence shown here is derived from an EMBL/GenBank/DDBJ whole genome shotgun (WGS) entry which is preliminary data.</text>
</comment>
<organism evidence="1 2">
    <name type="scientific">Solanum commersonii</name>
    <name type="common">Commerson's wild potato</name>
    <name type="synonym">Commerson's nightshade</name>
    <dbReference type="NCBI Taxonomy" id="4109"/>
    <lineage>
        <taxon>Eukaryota</taxon>
        <taxon>Viridiplantae</taxon>
        <taxon>Streptophyta</taxon>
        <taxon>Embryophyta</taxon>
        <taxon>Tracheophyta</taxon>
        <taxon>Spermatophyta</taxon>
        <taxon>Magnoliopsida</taxon>
        <taxon>eudicotyledons</taxon>
        <taxon>Gunneridae</taxon>
        <taxon>Pentapetalae</taxon>
        <taxon>asterids</taxon>
        <taxon>lamiids</taxon>
        <taxon>Solanales</taxon>
        <taxon>Solanaceae</taxon>
        <taxon>Solanoideae</taxon>
        <taxon>Solaneae</taxon>
        <taxon>Solanum</taxon>
    </lineage>
</organism>
<reference evidence="1 2" key="1">
    <citation type="submission" date="2020-09" db="EMBL/GenBank/DDBJ databases">
        <title>De no assembly of potato wild relative species, Solanum commersonii.</title>
        <authorList>
            <person name="Cho K."/>
        </authorList>
    </citation>
    <scope>NUCLEOTIDE SEQUENCE [LARGE SCALE GENOMIC DNA]</scope>
    <source>
        <strain evidence="1">LZ3.2</strain>
        <tissue evidence="1">Leaf</tissue>
    </source>
</reference>
<proteinExistence type="predicted"/>
<protein>
    <submittedName>
        <fullName evidence="1">Uncharacterized protein</fullName>
    </submittedName>
</protein>
<evidence type="ECO:0000313" key="1">
    <source>
        <dbReference type="EMBL" id="KAG5622273.1"/>
    </source>
</evidence>
<dbReference type="PANTHER" id="PTHR48065:SF23">
    <property type="entry name" value="LEUCINE-RICH REPEAT-CONTAINING N-TERMINAL PLANT-TYPE DOMAIN-CONTAINING PROTEIN"/>
    <property type="match status" value="1"/>
</dbReference>